<organism evidence="12 13">
    <name type="scientific">Gallibacter intestinalis</name>
    <dbReference type="NCBI Taxonomy" id="2779356"/>
    <lineage>
        <taxon>Bacteria</taxon>
        <taxon>Bacillati</taxon>
        <taxon>Bacillota</taxon>
        <taxon>Clostridia</taxon>
        <taxon>Eubacteriales</taxon>
        <taxon>Eubacteriaceae</taxon>
        <taxon>Gallibacter</taxon>
    </lineage>
</organism>
<dbReference type="InterPro" id="IPR038726">
    <property type="entry name" value="PDDEXK_AddAB-type"/>
</dbReference>
<feature type="domain" description="ATP-dependent helicase/deoxyribonuclease subunit B N-terminal" evidence="11">
    <location>
        <begin position="14"/>
        <end position="269"/>
    </location>
</feature>
<evidence type="ECO:0000256" key="4">
    <source>
        <dbReference type="ARBA" id="ARBA00022801"/>
    </source>
</evidence>
<evidence type="ECO:0000259" key="10">
    <source>
        <dbReference type="Pfam" id="PF12705"/>
    </source>
</evidence>
<dbReference type="InterPro" id="IPR049035">
    <property type="entry name" value="ADDB_N"/>
</dbReference>
<keyword evidence="3" id="KW-0227">DNA damage</keyword>
<protein>
    <submittedName>
        <fullName evidence="12">PD-(D/E)XK nuclease family protein</fullName>
    </submittedName>
</protein>
<dbReference type="InterPro" id="IPR011604">
    <property type="entry name" value="PDDEXK-like_dom_sf"/>
</dbReference>
<dbReference type="PANTHER" id="PTHR30591:SF1">
    <property type="entry name" value="RECBCD ENZYME SUBUNIT RECC"/>
    <property type="match status" value="1"/>
</dbReference>
<keyword evidence="6" id="KW-0269">Exonuclease</keyword>
<dbReference type="Gene3D" id="3.90.320.10">
    <property type="match status" value="1"/>
</dbReference>
<evidence type="ECO:0000313" key="13">
    <source>
        <dbReference type="Proteomes" id="UP001516588"/>
    </source>
</evidence>
<evidence type="ECO:0000256" key="8">
    <source>
        <dbReference type="ARBA" id="ARBA00023125"/>
    </source>
</evidence>
<evidence type="ECO:0000313" key="12">
    <source>
        <dbReference type="EMBL" id="MBE5035438.1"/>
    </source>
</evidence>
<dbReference type="SUPFAM" id="SSF52540">
    <property type="entry name" value="P-loop containing nucleoside triphosphate hydrolases"/>
    <property type="match status" value="1"/>
</dbReference>
<sequence>MLNIFYGREDIDKSKFIYEHTEGKTILIVPDQFTLQAEKDAFFYLHKDAFIDLDVMSFSRLGNRVLDKAGIRKNFIGLEGRQMLLTGIIAKRREQLEVFGGSALKQDFVSLVNNLISEFKQHEVSPANLNEAKSHIEEGSLLHRKLSEMQLIFEDYEAAIKDKYTDSEDKISLFAENMDKADFVKESSIWIYAFDSFTEKNLTVIKSLEKWAKAVNIVLTYSDEDKSSELFALTGRLINRFKRDYSDVQISKIDDAYKRKMSPDIAHIEKELFTAVPEITESAGGIKVVRAANIYNQAATAAAHVKSLVRARGYKYGDIAVISNDLENKGYLYKRVFEEYGMKLFIDNKRDITGHPVVMATVALLDVAERFYRREDVMKYIKSGLVLDAEEANSLEIYAERYGITRGRWIKPFTLGAGVYGDEGLKEIENIRKKVIEPIEAFCQEFKETENLSERVDAIIRHMEGRCAVVDKLNAMAESQDKAGMLEQSAQTVQIWDKMTDIFNQMKEIIGDEKISAREFSKLLNTGLSAVKLGLIPPGADSLIMGNMQRTRRNRVKAVVVLDASEGMLPMDRDEAGILSEEEKEILAENDIDICNMGSLMSMEESMAIYRNLSMAEEHLYMSYAASDNEGKGVEASQVFSEVCEMLKIKPEKDIFAEGNPENFIGGRDAAVNNLIGAMREIAEGKEEEDEGVKFDQRVWAEVFSWFSQSEDVQKIADAITERFGVGSSEGARAAELYRKTEEGILKVSPSRMEKFGKCPFAHFISYGLRPEEIKEYKVEAPEAGSIYHSCIMGVSQKLSEGLKEKGMDITDSNSPWMTVTRQDVEEMTEKMLSQIASEYNEGLLKRGNVEKYRYERIKEVCNDSIWMIIKQVRKGSIKDMMFEAGFGENKQLPALAATDKVLIEGQIDRFDILKDDYSKVIDYKSGKDSYNEAEAKAGVKLQLFIYLMASSGIDLKPGGAFYFHVKDAMVKNPKKTGKRDREANLDSEYKLDGFLLGDSGVTEAIDPEGKIFKGKNRIMSKTDFDALTGEVMSKVKEMAEELSQGEIGIKPKKVGNVEACQYCTYKGICKFDLSVEGCSYNMI</sequence>
<dbReference type="InterPro" id="IPR027417">
    <property type="entry name" value="P-loop_NTPase"/>
</dbReference>
<keyword evidence="13" id="KW-1185">Reference proteome</keyword>
<keyword evidence="5" id="KW-0347">Helicase</keyword>
<reference evidence="12 13" key="1">
    <citation type="submission" date="2020-10" db="EMBL/GenBank/DDBJ databases">
        <title>ChiBAC.</title>
        <authorList>
            <person name="Zenner C."/>
            <person name="Hitch T.C.A."/>
            <person name="Clavel T."/>
        </authorList>
    </citation>
    <scope>NUCLEOTIDE SEQUENCE [LARGE SCALE GENOMIC DNA]</scope>
    <source>
        <strain evidence="12 13">DSM 108706</strain>
    </source>
</reference>
<dbReference type="Pfam" id="PF12705">
    <property type="entry name" value="PDDEXK_1"/>
    <property type="match status" value="1"/>
</dbReference>
<gene>
    <name evidence="12" type="ORF">INF20_03970</name>
</gene>
<comment type="caution">
    <text evidence="12">The sequence shown here is derived from an EMBL/GenBank/DDBJ whole genome shotgun (WGS) entry which is preliminary data.</text>
</comment>
<evidence type="ECO:0000256" key="7">
    <source>
        <dbReference type="ARBA" id="ARBA00022840"/>
    </source>
</evidence>
<proteinExistence type="predicted"/>
<keyword evidence="8" id="KW-0238">DNA-binding</keyword>
<dbReference type="RefSeq" id="WP_226385085.1">
    <property type="nucleotide sequence ID" value="NZ_JADCKA010000005.1"/>
</dbReference>
<dbReference type="Pfam" id="PF21445">
    <property type="entry name" value="ADDB_N"/>
    <property type="match status" value="1"/>
</dbReference>
<evidence type="ECO:0000256" key="3">
    <source>
        <dbReference type="ARBA" id="ARBA00022763"/>
    </source>
</evidence>
<evidence type="ECO:0000256" key="9">
    <source>
        <dbReference type="ARBA" id="ARBA00023204"/>
    </source>
</evidence>
<keyword evidence="7" id="KW-0067">ATP-binding</keyword>
<feature type="domain" description="PD-(D/E)XK endonuclease-like" evidence="10">
    <location>
        <begin position="748"/>
        <end position="1071"/>
    </location>
</feature>
<dbReference type="PANTHER" id="PTHR30591">
    <property type="entry name" value="RECBCD ENZYME SUBUNIT RECC"/>
    <property type="match status" value="1"/>
</dbReference>
<name>A0ABR9QX49_9FIRM</name>
<keyword evidence="2" id="KW-0547">Nucleotide-binding</keyword>
<evidence type="ECO:0000259" key="11">
    <source>
        <dbReference type="Pfam" id="PF21445"/>
    </source>
</evidence>
<keyword evidence="4" id="KW-0378">Hydrolase</keyword>
<keyword evidence="1" id="KW-0540">Nuclease</keyword>
<dbReference type="Proteomes" id="UP001516588">
    <property type="component" value="Unassembled WGS sequence"/>
</dbReference>
<dbReference type="Gene3D" id="3.40.50.300">
    <property type="entry name" value="P-loop containing nucleotide triphosphate hydrolases"/>
    <property type="match status" value="3"/>
</dbReference>
<evidence type="ECO:0000256" key="1">
    <source>
        <dbReference type="ARBA" id="ARBA00022722"/>
    </source>
</evidence>
<dbReference type="EMBL" id="JADCKA010000005">
    <property type="protein sequence ID" value="MBE5035438.1"/>
    <property type="molecule type" value="Genomic_DNA"/>
</dbReference>
<evidence type="ECO:0000256" key="2">
    <source>
        <dbReference type="ARBA" id="ARBA00022741"/>
    </source>
</evidence>
<keyword evidence="9" id="KW-0234">DNA repair</keyword>
<evidence type="ECO:0000256" key="5">
    <source>
        <dbReference type="ARBA" id="ARBA00022806"/>
    </source>
</evidence>
<accession>A0ABR9QX49</accession>
<evidence type="ECO:0000256" key="6">
    <source>
        <dbReference type="ARBA" id="ARBA00022839"/>
    </source>
</evidence>